<keyword evidence="2" id="KW-1185">Reference proteome</keyword>
<accession>A0A9N7NMP8</accession>
<comment type="caution">
    <text evidence="1">The sequence shown here is derived from an EMBL/GenBank/DDBJ whole genome shotgun (WGS) entry which is preliminary data.</text>
</comment>
<gene>
    <name evidence="1" type="ORF">SHERM_27249</name>
</gene>
<dbReference type="EMBL" id="CACSLK010027833">
    <property type="protein sequence ID" value="CAA0831938.1"/>
    <property type="molecule type" value="Genomic_DNA"/>
</dbReference>
<name>A0A9N7NMP8_STRHE</name>
<reference evidence="1" key="1">
    <citation type="submission" date="2019-12" db="EMBL/GenBank/DDBJ databases">
        <authorList>
            <person name="Scholes J."/>
        </authorList>
    </citation>
    <scope>NUCLEOTIDE SEQUENCE</scope>
</reference>
<dbReference type="Proteomes" id="UP001153555">
    <property type="component" value="Unassembled WGS sequence"/>
</dbReference>
<organism evidence="1 2">
    <name type="scientific">Striga hermonthica</name>
    <name type="common">Purple witchweed</name>
    <name type="synonym">Buchnera hermonthica</name>
    <dbReference type="NCBI Taxonomy" id="68872"/>
    <lineage>
        <taxon>Eukaryota</taxon>
        <taxon>Viridiplantae</taxon>
        <taxon>Streptophyta</taxon>
        <taxon>Embryophyta</taxon>
        <taxon>Tracheophyta</taxon>
        <taxon>Spermatophyta</taxon>
        <taxon>Magnoliopsida</taxon>
        <taxon>eudicotyledons</taxon>
        <taxon>Gunneridae</taxon>
        <taxon>Pentapetalae</taxon>
        <taxon>asterids</taxon>
        <taxon>lamiids</taxon>
        <taxon>Lamiales</taxon>
        <taxon>Orobanchaceae</taxon>
        <taxon>Buchnereae</taxon>
        <taxon>Striga</taxon>
    </lineage>
</organism>
<proteinExistence type="predicted"/>
<evidence type="ECO:0000313" key="2">
    <source>
        <dbReference type="Proteomes" id="UP001153555"/>
    </source>
</evidence>
<dbReference type="AlphaFoldDB" id="A0A9N7NMP8"/>
<sequence>MNEAKPVSTPLANHFKLSVDQCPKSDKETQDMVEIPYASVVGCLMYVMNLPSPSHNHRRHLHLLPPATATGSRPFHPHSPLSFSSSLAAGRFIQHTSMETVLLLVVQTQIRPVAAAISSSSTAILPPPPPPSASNTVEMAVGKHRDGSNVQWFSIGVNIPLSEFHDYKNVEVAICGAPNVN</sequence>
<evidence type="ECO:0000313" key="1">
    <source>
        <dbReference type="EMBL" id="CAA0831938.1"/>
    </source>
</evidence>
<protein>
    <submittedName>
        <fullName evidence="1">Uncharacterized protein</fullName>
    </submittedName>
</protein>